<dbReference type="EMBL" id="BARU01046161">
    <property type="protein sequence ID" value="GAH99838.1"/>
    <property type="molecule type" value="Genomic_DNA"/>
</dbReference>
<protein>
    <submittedName>
        <fullName evidence="1">Uncharacterized protein</fullName>
    </submittedName>
</protein>
<feature type="non-terminal residue" evidence="1">
    <location>
        <position position="133"/>
    </location>
</feature>
<organism evidence="1">
    <name type="scientific">marine sediment metagenome</name>
    <dbReference type="NCBI Taxonomy" id="412755"/>
    <lineage>
        <taxon>unclassified sequences</taxon>
        <taxon>metagenomes</taxon>
        <taxon>ecological metagenomes</taxon>
    </lineage>
</organism>
<dbReference type="AlphaFoldDB" id="X1M0A3"/>
<evidence type="ECO:0000313" key="1">
    <source>
        <dbReference type="EMBL" id="GAH99838.1"/>
    </source>
</evidence>
<proteinExistence type="predicted"/>
<gene>
    <name evidence="1" type="ORF">S03H2_69751</name>
</gene>
<sequence>DSKDVVVVQVGIPGFIGAFLGHSVASGVGGITGIVLPLIGDPLSRSVAEDSRLIWPGTSGRVRFKMTPYVLEPETMYILVVRQSPSFLEFPDEWQYDAGDATYPRGYRVAQEGTDEPWDTHLDDDHIFAIKGE</sequence>
<accession>X1M0A3</accession>
<feature type="non-terminal residue" evidence="1">
    <location>
        <position position="1"/>
    </location>
</feature>
<reference evidence="1" key="1">
    <citation type="journal article" date="2014" name="Front. Microbiol.">
        <title>High frequency of phylogenetically diverse reductive dehalogenase-homologous genes in deep subseafloor sedimentary metagenomes.</title>
        <authorList>
            <person name="Kawai M."/>
            <person name="Futagami T."/>
            <person name="Toyoda A."/>
            <person name="Takaki Y."/>
            <person name="Nishi S."/>
            <person name="Hori S."/>
            <person name="Arai W."/>
            <person name="Tsubouchi T."/>
            <person name="Morono Y."/>
            <person name="Uchiyama I."/>
            <person name="Ito T."/>
            <person name="Fujiyama A."/>
            <person name="Inagaki F."/>
            <person name="Takami H."/>
        </authorList>
    </citation>
    <scope>NUCLEOTIDE SEQUENCE</scope>
    <source>
        <strain evidence="1">Expedition CK06-06</strain>
    </source>
</reference>
<comment type="caution">
    <text evidence="1">The sequence shown here is derived from an EMBL/GenBank/DDBJ whole genome shotgun (WGS) entry which is preliminary data.</text>
</comment>
<name>X1M0A3_9ZZZZ</name>